<accession>A0ABR6FZQ6</accession>
<feature type="transmembrane region" description="Helical" evidence="9">
    <location>
        <begin position="12"/>
        <end position="32"/>
    </location>
</feature>
<evidence type="ECO:0000256" key="8">
    <source>
        <dbReference type="ARBA" id="ARBA00023136"/>
    </source>
</evidence>
<keyword evidence="12" id="KW-1185">Reference proteome</keyword>
<dbReference type="PANTHER" id="PTHR32063:SF13">
    <property type="entry name" value="MULTIDRUG EFFLUX PUMP SUBUNIT ACRB-RELATED"/>
    <property type="match status" value="1"/>
</dbReference>
<keyword evidence="8 9" id="KW-0472">Membrane</keyword>
<feature type="transmembrane region" description="Helical" evidence="9">
    <location>
        <begin position="537"/>
        <end position="555"/>
    </location>
</feature>
<evidence type="ECO:0000256" key="7">
    <source>
        <dbReference type="ARBA" id="ARBA00022989"/>
    </source>
</evidence>
<evidence type="ECO:0000256" key="5">
    <source>
        <dbReference type="ARBA" id="ARBA00022519"/>
    </source>
</evidence>
<feature type="transmembrane region" description="Helical" evidence="9">
    <location>
        <begin position="1031"/>
        <end position="1057"/>
    </location>
</feature>
<feature type="transmembrane region" description="Helical" evidence="9">
    <location>
        <begin position="1000"/>
        <end position="1019"/>
    </location>
</feature>
<dbReference type="NCBIfam" id="TIGR00915">
    <property type="entry name" value="2A0602"/>
    <property type="match status" value="1"/>
</dbReference>
<keyword evidence="6 9" id="KW-0812">Transmembrane</keyword>
<dbReference type="InterPro" id="IPR001036">
    <property type="entry name" value="Acrflvin-R"/>
</dbReference>
<feature type="transmembrane region" description="Helical" evidence="9">
    <location>
        <begin position="956"/>
        <end position="979"/>
    </location>
</feature>
<keyword evidence="4" id="KW-1003">Cell membrane</keyword>
<evidence type="ECO:0000256" key="9">
    <source>
        <dbReference type="RuleBase" id="RU364070"/>
    </source>
</evidence>
<evidence type="ECO:0000256" key="6">
    <source>
        <dbReference type="ARBA" id="ARBA00022692"/>
    </source>
</evidence>
<protein>
    <recommendedName>
        <fullName evidence="9">Efflux pump membrane transporter</fullName>
    </recommendedName>
</protein>
<keyword evidence="5 9" id="KW-0997">Cell inner membrane</keyword>
<feature type="transmembrane region" description="Helical" evidence="9">
    <location>
        <begin position="434"/>
        <end position="454"/>
    </location>
</feature>
<feature type="transmembrane region" description="Helical" evidence="9">
    <location>
        <begin position="366"/>
        <end position="387"/>
    </location>
</feature>
<dbReference type="SUPFAM" id="SSF82866">
    <property type="entry name" value="Multidrug efflux transporter AcrB transmembrane domain"/>
    <property type="match status" value="2"/>
</dbReference>
<comment type="subcellular location">
    <subcellularLocation>
        <location evidence="1 9">Cell inner membrane</location>
        <topology evidence="1 9">Multi-pass membrane protein</topology>
    </subcellularLocation>
</comment>
<evidence type="ECO:0000259" key="10">
    <source>
        <dbReference type="PROSITE" id="PS50156"/>
    </source>
</evidence>
<evidence type="ECO:0000256" key="2">
    <source>
        <dbReference type="ARBA" id="ARBA00010942"/>
    </source>
</evidence>
<keyword evidence="7 9" id="KW-1133">Transmembrane helix</keyword>
<dbReference type="PROSITE" id="PS50156">
    <property type="entry name" value="SSD"/>
    <property type="match status" value="1"/>
</dbReference>
<dbReference type="PANTHER" id="PTHR32063">
    <property type="match status" value="1"/>
</dbReference>
<dbReference type="SUPFAM" id="SSF82714">
    <property type="entry name" value="Multidrug efflux transporter AcrB TolC docking domain, DN and DC subdomains"/>
    <property type="match status" value="2"/>
</dbReference>
<dbReference type="Gene3D" id="3.30.70.1440">
    <property type="entry name" value="Multidrug efflux transporter AcrB pore domain"/>
    <property type="match status" value="1"/>
</dbReference>
<sequence>MPRFFIDRPVFAWVIPILICIIGVISMLHLGIDSYPDVAPPEVTITATYPGANAATMESTVTQVIEQQLTGIDNLLYFSSASNSNGTVTITLSFETGTNPDIAEVQVQNKVNLAQPLLPAQVTQQGVVVAKASPDILMFLSLQSSNPAIDAARLNDIIASQIQPVIARVNGVGNTLSLGSEYAVRIWLNPDKLQGYGLSTTQVLNAVSAQNAQFATGSLGADPAVKGQVFTASVSGDTLFSSLKQFRDIILLTNSNGTVVRLSDVARITFGAQSYGSASVYKGKAAGGLGVYLLPGANALAVAKEVKAEMAILAKDLPAGVTWNVPYDTTPFISASIADVVRTLLEAIALVFVVMLIFLQNLRATIIPTLVIPVALLGTFIGLSVLHFTLNQLTLFGMVLAIGIVVDDAIVVIENVERIMSEEHLEPKEATRKAMGQITGAILAITVVLAAVFIPSALQPGATGIIYAQFALTIAVSMLVSAFLAMSFTPALCAAILKPTHEAKKNFIFRWFDKGLAGINERYTRQIGGAVRHAPRWMVVFVLLSVLAGFLYVHLPTSFVPDEDQGFILALVNLPTGATLQRTEEIMDEMSDRLKHSPIGSDIAGVYQVEGYSFVGSSENVGMAFIQLTDWDKRSESAMQLIPQANRILHGLQDARVFVVDLPTIRGLSQFGGIDMYLQARAGQSRAELAQAGRVLLGNAAKNTTLYGIRPNSLPDAQQLEMSVDRVQAQAMGLSLTDVYNAIQMELAPYYVNQFTYAGRVKRVYLQADAPYRMGIDAFQHIYTPSGISSASTGATSTSGETTNTSGYLTQVNPTATNSSLSPYNMVPLSSVVKTHWDVGPVALPRYNGYSAIEIVGNPAPGYSTGQAMQALQHIVDTQLPPGFAADWTGQSYQEVLSGNSATLLMILSIVVVFLCLAALYESWSIPVAVLLVVPLGMLGMLTFCLLRGIPNDIYFKIGLVTVIGLAAKNAILIVEFAVDGQARGMTLYDAVLAAGKLRLRPILMTSMAFILGVFPLVISTGAGASSRHEIGTGVIGGMLFATVLGLLLIPVFYVAVRRILGDKLGEIPNKLPYGGNDRIDIGA</sequence>
<dbReference type="RefSeq" id="WP_110388913.1">
    <property type="nucleotide sequence ID" value="NZ_JACHVZ010000036.1"/>
</dbReference>
<feature type="transmembrane region" description="Helical" evidence="9">
    <location>
        <begin position="340"/>
        <end position="359"/>
    </location>
</feature>
<reference evidence="11 12" key="1">
    <citation type="submission" date="2020-08" db="EMBL/GenBank/DDBJ databases">
        <title>Genomic Encyclopedia of Type Strains, Phase IV (KMG-V): Genome sequencing to study the core and pangenomes of soil and plant-associated prokaryotes.</title>
        <authorList>
            <person name="Whitman W."/>
        </authorList>
    </citation>
    <scope>NUCLEOTIDE SEQUENCE [LARGE SCALE GENOMIC DNA]</scope>
    <source>
        <strain evidence="11 12">SRMrh-85</strain>
    </source>
</reference>
<dbReference type="Gene3D" id="1.20.1640.10">
    <property type="entry name" value="Multidrug efflux transporter AcrB transmembrane domain"/>
    <property type="match status" value="2"/>
</dbReference>
<dbReference type="Gene3D" id="3.30.70.1320">
    <property type="entry name" value="Multidrug efflux transporter AcrB pore domain like"/>
    <property type="match status" value="1"/>
</dbReference>
<feature type="transmembrane region" description="Helical" evidence="9">
    <location>
        <begin position="928"/>
        <end position="950"/>
    </location>
</feature>
<dbReference type="EMBL" id="JACHVZ010000036">
    <property type="protein sequence ID" value="MBB2932911.1"/>
    <property type="molecule type" value="Genomic_DNA"/>
</dbReference>
<evidence type="ECO:0000313" key="12">
    <source>
        <dbReference type="Proteomes" id="UP000533533"/>
    </source>
</evidence>
<dbReference type="SUPFAM" id="SSF82693">
    <property type="entry name" value="Multidrug efflux transporter AcrB pore domain, PN1, PN2, PC1 and PC2 subdomains"/>
    <property type="match status" value="3"/>
</dbReference>
<evidence type="ECO:0000256" key="1">
    <source>
        <dbReference type="ARBA" id="ARBA00004429"/>
    </source>
</evidence>
<evidence type="ECO:0000256" key="3">
    <source>
        <dbReference type="ARBA" id="ARBA00022448"/>
    </source>
</evidence>
<dbReference type="InterPro" id="IPR027463">
    <property type="entry name" value="AcrB_DN_DC_subdom"/>
</dbReference>
<dbReference type="PRINTS" id="PR00702">
    <property type="entry name" value="ACRIFLAVINRP"/>
</dbReference>
<feature type="transmembrane region" description="Helical" evidence="9">
    <location>
        <begin position="902"/>
        <end position="921"/>
    </location>
</feature>
<keyword evidence="3 9" id="KW-0813">Transport</keyword>
<feature type="transmembrane region" description="Helical" evidence="9">
    <location>
        <begin position="466"/>
        <end position="497"/>
    </location>
</feature>
<dbReference type="Pfam" id="PF00873">
    <property type="entry name" value="ACR_tran"/>
    <property type="match status" value="1"/>
</dbReference>
<dbReference type="InterPro" id="IPR000731">
    <property type="entry name" value="SSD"/>
</dbReference>
<comment type="similarity">
    <text evidence="2 9">Belongs to the resistance-nodulation-cell division (RND) (TC 2.A.6) family.</text>
</comment>
<dbReference type="Gene3D" id="3.30.2090.10">
    <property type="entry name" value="Multidrug efflux transporter AcrB TolC docking domain, DN and DC subdomains"/>
    <property type="match status" value="2"/>
</dbReference>
<proteinExistence type="inferred from homology"/>
<dbReference type="InterPro" id="IPR004764">
    <property type="entry name" value="MdtF-like"/>
</dbReference>
<feature type="domain" description="SSD" evidence="10">
    <location>
        <begin position="335"/>
        <end position="495"/>
    </location>
</feature>
<dbReference type="Proteomes" id="UP000533533">
    <property type="component" value="Unassembled WGS sequence"/>
</dbReference>
<comment type="caution">
    <text evidence="11">The sequence shown here is derived from an EMBL/GenBank/DDBJ whole genome shotgun (WGS) entry which is preliminary data.</text>
</comment>
<dbReference type="Gene3D" id="3.30.70.1430">
    <property type="entry name" value="Multidrug efflux transporter AcrB pore domain"/>
    <property type="match status" value="2"/>
</dbReference>
<evidence type="ECO:0000256" key="4">
    <source>
        <dbReference type="ARBA" id="ARBA00022475"/>
    </source>
</evidence>
<gene>
    <name evidence="11" type="ORF">FHX59_007400</name>
</gene>
<organism evidence="11 12">
    <name type="scientific">Paraburkholderia silvatlantica</name>
    <dbReference type="NCBI Taxonomy" id="321895"/>
    <lineage>
        <taxon>Bacteria</taxon>
        <taxon>Pseudomonadati</taxon>
        <taxon>Pseudomonadota</taxon>
        <taxon>Betaproteobacteria</taxon>
        <taxon>Burkholderiales</taxon>
        <taxon>Burkholderiaceae</taxon>
        <taxon>Paraburkholderia</taxon>
    </lineage>
</organism>
<name>A0ABR6FZQ6_9BURK</name>
<feature type="transmembrane region" description="Helical" evidence="9">
    <location>
        <begin position="393"/>
        <end position="413"/>
    </location>
</feature>
<evidence type="ECO:0000313" key="11">
    <source>
        <dbReference type="EMBL" id="MBB2932911.1"/>
    </source>
</evidence>